<evidence type="ECO:0000313" key="4">
    <source>
        <dbReference type="Proteomes" id="UP000053257"/>
    </source>
</evidence>
<dbReference type="HOGENOM" id="CLU_1778161_0_0_1"/>
<dbReference type="Proteomes" id="UP000053257">
    <property type="component" value="Unassembled WGS sequence"/>
</dbReference>
<keyword evidence="2" id="KW-0812">Transmembrane</keyword>
<feature type="transmembrane region" description="Helical" evidence="2">
    <location>
        <begin position="61"/>
        <end position="80"/>
    </location>
</feature>
<accession>A0A0C3NE74</accession>
<gene>
    <name evidence="3" type="ORF">PHLGIDRAFT_271516</name>
</gene>
<dbReference type="AlphaFoldDB" id="A0A0C3NE74"/>
<proteinExistence type="predicted"/>
<organism evidence="3 4">
    <name type="scientific">Phlebiopsis gigantea (strain 11061_1 CR5-6)</name>
    <name type="common">White-rot fungus</name>
    <name type="synonym">Peniophora gigantea</name>
    <dbReference type="NCBI Taxonomy" id="745531"/>
    <lineage>
        <taxon>Eukaryota</taxon>
        <taxon>Fungi</taxon>
        <taxon>Dikarya</taxon>
        <taxon>Basidiomycota</taxon>
        <taxon>Agaricomycotina</taxon>
        <taxon>Agaricomycetes</taxon>
        <taxon>Polyporales</taxon>
        <taxon>Phanerochaetaceae</taxon>
        <taxon>Phlebiopsis</taxon>
    </lineage>
</organism>
<reference evidence="3 4" key="1">
    <citation type="journal article" date="2014" name="PLoS Genet.">
        <title>Analysis of the Phlebiopsis gigantea genome, transcriptome and secretome provides insight into its pioneer colonization strategies of wood.</title>
        <authorList>
            <person name="Hori C."/>
            <person name="Ishida T."/>
            <person name="Igarashi K."/>
            <person name="Samejima M."/>
            <person name="Suzuki H."/>
            <person name="Master E."/>
            <person name="Ferreira P."/>
            <person name="Ruiz-Duenas F.J."/>
            <person name="Held B."/>
            <person name="Canessa P."/>
            <person name="Larrondo L.F."/>
            <person name="Schmoll M."/>
            <person name="Druzhinina I.S."/>
            <person name="Kubicek C.P."/>
            <person name="Gaskell J.A."/>
            <person name="Kersten P."/>
            <person name="St John F."/>
            <person name="Glasner J."/>
            <person name="Sabat G."/>
            <person name="Splinter BonDurant S."/>
            <person name="Syed K."/>
            <person name="Yadav J."/>
            <person name="Mgbeahuruike A.C."/>
            <person name="Kovalchuk A."/>
            <person name="Asiegbu F.O."/>
            <person name="Lackner G."/>
            <person name="Hoffmeister D."/>
            <person name="Rencoret J."/>
            <person name="Gutierrez A."/>
            <person name="Sun H."/>
            <person name="Lindquist E."/>
            <person name="Barry K."/>
            <person name="Riley R."/>
            <person name="Grigoriev I.V."/>
            <person name="Henrissat B."/>
            <person name="Kues U."/>
            <person name="Berka R.M."/>
            <person name="Martinez A.T."/>
            <person name="Covert S.F."/>
            <person name="Blanchette R.A."/>
            <person name="Cullen D."/>
        </authorList>
    </citation>
    <scope>NUCLEOTIDE SEQUENCE [LARGE SCALE GENOMIC DNA]</scope>
    <source>
        <strain evidence="3 4">11061_1 CR5-6</strain>
    </source>
</reference>
<name>A0A0C3NE74_PHLG1</name>
<keyword evidence="2" id="KW-0472">Membrane</keyword>
<keyword evidence="4" id="KW-1185">Reference proteome</keyword>
<dbReference type="EMBL" id="KN840645">
    <property type="protein sequence ID" value="KIP02914.1"/>
    <property type="molecule type" value="Genomic_DNA"/>
</dbReference>
<evidence type="ECO:0000256" key="1">
    <source>
        <dbReference type="SAM" id="MobiDB-lite"/>
    </source>
</evidence>
<feature type="compositionally biased region" description="Polar residues" evidence="1">
    <location>
        <begin position="137"/>
        <end position="146"/>
    </location>
</feature>
<protein>
    <submittedName>
        <fullName evidence="3">Uncharacterized protein</fullName>
    </submittedName>
</protein>
<feature type="region of interest" description="Disordered" evidence="1">
    <location>
        <begin position="94"/>
        <end position="146"/>
    </location>
</feature>
<keyword evidence="2" id="KW-1133">Transmembrane helix</keyword>
<evidence type="ECO:0000313" key="3">
    <source>
        <dbReference type="EMBL" id="KIP02914.1"/>
    </source>
</evidence>
<feature type="compositionally biased region" description="Basic and acidic residues" evidence="1">
    <location>
        <begin position="103"/>
        <end position="112"/>
    </location>
</feature>
<sequence length="146" mass="16237">MISHFCAASTCSTCARSLDGEIPDETFYRAEWPRIMTIASMFRRSRHFGSSMLGMHNPMRFALAVVIIIPLGVALWVWSLTPCIHETRSQHRCTVSQITSDPRPAHPRHDDASGGAPRLTTSTELQDTRTRLRGDCSPSNGILPTN</sequence>
<evidence type="ECO:0000256" key="2">
    <source>
        <dbReference type="SAM" id="Phobius"/>
    </source>
</evidence>